<protein>
    <recommendedName>
        <fullName evidence="3">non-specific serine/threonine protein kinase</fullName>
        <ecNumber evidence="3">2.7.11.1</ecNumber>
    </recommendedName>
</protein>
<dbReference type="GO" id="GO:0005262">
    <property type="term" value="F:calcium channel activity"/>
    <property type="evidence" value="ECO:0007669"/>
    <property type="project" value="UniProtKB-KW"/>
</dbReference>
<evidence type="ECO:0000256" key="2">
    <source>
        <dbReference type="ARBA" id="ARBA00004651"/>
    </source>
</evidence>
<evidence type="ECO:0000256" key="20">
    <source>
        <dbReference type="ARBA" id="ARBA00023303"/>
    </source>
</evidence>
<dbReference type="InterPro" id="IPR050927">
    <property type="entry name" value="TRPM"/>
</dbReference>
<evidence type="ECO:0000313" key="32">
    <source>
        <dbReference type="Proteomes" id="UP001044222"/>
    </source>
</evidence>
<dbReference type="Pfam" id="PF25508">
    <property type="entry name" value="TRPM2"/>
    <property type="match status" value="2"/>
</dbReference>
<dbReference type="InterPro" id="IPR037162">
    <property type="entry name" value="TRPM_tetra_sf"/>
</dbReference>
<dbReference type="Pfam" id="PF18139">
    <property type="entry name" value="LSDAT_euk"/>
    <property type="match status" value="1"/>
</dbReference>
<dbReference type="GO" id="GO:0005634">
    <property type="term" value="C:nucleus"/>
    <property type="evidence" value="ECO:0007669"/>
    <property type="project" value="UniProtKB-SubCell"/>
</dbReference>
<evidence type="ECO:0000259" key="30">
    <source>
        <dbReference type="PROSITE" id="PS51158"/>
    </source>
</evidence>
<sequence length="2004" mass="226190">MISCVPESGVALDLRRQDATPVISLAWQSGDHQISLFILAILLHRRSVRNSSDRLFWMGVETKVRTKSRKSWIEETFYKRDCVKFIPASRDLHRCSPMCQVCQNLIRCCCGRLIGEHTALGRAPPHQLAQSDEGEEEWSVDLHTEAAPTDAFGTIDFQDGSRSCRAKYLRLSCDTRAEQVLQLMLREWQMDMPKLVLSVHGGTDTFPLPPRVRQAFSKGLVRAAETTGAWVLTEGINTGVSKYVGDAVKLHGTHDFRKRYTVGIAPWGVIENQSDLLGKEVLRPYQTVGNPLSKRACLNGLHSHFLLVDDGTVGKQGNQMQLRARLERLLQLQKIHPRLAQRVPVVCVVVEGGPGLVSLVLEYVRSAPPVPVIVFDGTGRAADLLAFVHKQTTDDRHLGESIREDVVMRIQHAFSLDTVQSRQLFGLLIECMDYRDSISIFDSESTDQQDLDSVILTALFKGSKAPAPDQLSIALAWDRVDIAKNHILVYGQQWKVGSMEQAMLDSLVMDRVDFVRLLIEHGMNMNRFLTVSCLEELYNTQLGSANIFLHHLVEDVKKTHLPVGYRVSLIDVGLVMEYLMGGAYRSSYTRKNFRSTYHRLQSQRKSVSSEKASSRENERRFSGPSRAPSMQLGDDGGAPPRPHFFRTAQPYKRKEKSIFTPKSWANKWAETKGTSLLVHGFNDLFVWAVLMKRQQMALFLWQHGEEAMARAVVACKLYRSLAQEARDCNTGDDIAEELETYSREFGQLAVELLEQAFRDDERMAMKLLTYEMSDWSNFTCLQMAVSSGLRPFVSHSCTQTLLTDLWMGRLNMRKNSWFKIILSVLVPPALFLLEFKSEAEMSHVPQLQEHLQFGGGSEDAARQHEKGHKDSRRKSNAGLYGIFWTRKVYEFYRAPVVKFWFHSIAYLAFLMLYSYTVLVKMQASPSPQEWLVILYILSTTVEKVREVLISEPQKLSKKLKLWFGEFWNVADFIAIVLFLVALSLRWHAHALLTAGRIAYCLDIIFWYVRLLDLFAVNQHAGPYLTMIAKMTKNMFYIVVMMAIVLLSFGVSRKAILSPGEPPSWALARDVVFQPYWMIFGEVYAAEIDACADEEPCPPGSFLTPFLQAVYLFFQYIIMVNMLIAFFNNVYFEMESMSNKLWKYNRYRYIMTYQEKPWLPPPFILLSHMTLCLSSIHRHRGRKSEQEAQSGLKLYLCPEDLKRLHDFEEQCVAEYFHRKSKSLHCSQENRIRSTNQAVEEMSTQLQEVAEKVHEVQDELLSLDGQLGRLQDMSALVVDTLAVVSAADSRQAGEALLGLRRPFGGSCRRLPHSWSNVTAAIGGQDSLHLAPPLAQHHSTPPSLLRCVVQGNRRPSQDWRGSGGVEVAMMDGGGVELMLTVPTLSFRHAHSALVPFGSRGRVPPQGRHPLCTSDPPERFYTRPCLHDSPSPTIQVEEDWEEEEEEEEEEDSLEEDLDGSQFSSHALVLPDSPRERGGVVGFVNPAFSGEGYSGIFHLGLSPPPRKSGELHGSTPRHCWSLSSSLENLHRTPETLCLSTPSLLMPPEQDVWAGGRHNSQRDRGANLPLDHTLHREISKSSEIYQSKKQESEMKCRERTVRIQERYTKRVRNGGLRCTPGSLDSTQSKRQRGEQAGLQSSASLMQLDFVQRELMPKCGISCQDILGAIPSVWSSWSKPQSRRSSDQSMTGLDTKGSTFQTAEFLDHHYSAVERNNLMRLANTIPFTPISLLAGEEVSIYCLEEAAPAVGGAEGGAGGVSSWSERGRTALLQPLSWEAIEGGLRRATRVLCTWAEGGVLDPGSVYIAKAFLPEVVDTWQRVFPSDTALHLCLREVQQQHAAQELMRIFNRIKPHSIPHSPKFLDVFLLHWRSRDQWLTIERNVYGHFRKYNNNTGEETTPVSGLEEAVLAFSHWTYHYSRGELLVLDLQGVGLELTDPSVITSDDKSSPGDLVFGPANLGDDAIHSFVLKHTCNACCAKLCLSDLRKTKVFPGKTRPACEGDRAAIMTRL</sequence>
<keyword evidence="9" id="KW-0107">Calcium channel</keyword>
<comment type="subcellular location">
    <subcellularLocation>
        <location evidence="2">Cell membrane</location>
        <topology evidence="2">Multi-pass membrane protein</topology>
    </subcellularLocation>
    <subcellularLocation>
        <location evidence="1">Nucleus</location>
    </subcellularLocation>
</comment>
<keyword evidence="5" id="KW-1003">Cell membrane</keyword>
<keyword evidence="8" id="KW-0109">Calcium transport</keyword>
<dbReference type="InterPro" id="IPR004166">
    <property type="entry name" value="a-kinase_dom"/>
</dbReference>
<keyword evidence="11 29" id="KW-0812">Transmembrane</keyword>
<evidence type="ECO:0000256" key="19">
    <source>
        <dbReference type="ARBA" id="ARBA00023242"/>
    </source>
</evidence>
<dbReference type="PANTHER" id="PTHR13800:SF15">
    <property type="entry name" value="TRANSIENT RECEPTOR POTENTIAL CATION CHANNEL SUBFAMILY M MEMBER 6"/>
    <property type="match status" value="1"/>
</dbReference>
<comment type="similarity">
    <text evidence="21">In the C-terminal section; belongs to the protein kinase superfamily. Alpha-type protein kinase family. ALPK subfamily.</text>
</comment>
<feature type="compositionally biased region" description="Polar residues" evidence="28">
    <location>
        <begin position="599"/>
        <end position="611"/>
    </location>
</feature>
<name>A0A9D3M3Y0_ANGAN</name>
<keyword evidence="17" id="KW-0406">Ion transport</keyword>
<feature type="region of interest" description="Disordered" evidence="28">
    <location>
        <begin position="1607"/>
        <end position="1632"/>
    </location>
</feature>
<dbReference type="InterPro" id="IPR005821">
    <property type="entry name" value="Ion_trans_dom"/>
</dbReference>
<comment type="catalytic activity">
    <reaction evidence="24">
        <text>Ca(2+)(in) = Ca(2+)(out)</text>
        <dbReference type="Rhea" id="RHEA:29671"/>
        <dbReference type="ChEBI" id="CHEBI:29108"/>
    </reaction>
</comment>
<dbReference type="InterPro" id="IPR011009">
    <property type="entry name" value="Kinase-like_dom_sf"/>
</dbReference>
<dbReference type="SUPFAM" id="SSF56112">
    <property type="entry name" value="Protein kinase-like (PK-like)"/>
    <property type="match status" value="1"/>
</dbReference>
<keyword evidence="14" id="KW-0862">Zinc</keyword>
<dbReference type="Pfam" id="PF16519">
    <property type="entry name" value="TRPM_tetra"/>
    <property type="match status" value="1"/>
</dbReference>
<evidence type="ECO:0000256" key="16">
    <source>
        <dbReference type="ARBA" id="ARBA00022989"/>
    </source>
</evidence>
<feature type="compositionally biased region" description="Acidic residues" evidence="28">
    <location>
        <begin position="1432"/>
        <end position="1454"/>
    </location>
</feature>
<evidence type="ECO:0000256" key="7">
    <source>
        <dbReference type="ARBA" id="ARBA00022553"/>
    </source>
</evidence>
<feature type="domain" description="Alpha-type protein kinase" evidence="30">
    <location>
        <begin position="1748"/>
        <end position="1979"/>
    </location>
</feature>
<keyword evidence="18 29" id="KW-0472">Membrane</keyword>
<feature type="transmembrane region" description="Helical" evidence="29">
    <location>
        <begin position="966"/>
        <end position="984"/>
    </location>
</feature>
<evidence type="ECO:0000256" key="17">
    <source>
        <dbReference type="ARBA" id="ARBA00023065"/>
    </source>
</evidence>
<keyword evidence="6" id="KW-0723">Serine/threonine-protein kinase</keyword>
<evidence type="ECO:0000256" key="26">
    <source>
        <dbReference type="ARBA" id="ARBA00048679"/>
    </source>
</evidence>
<evidence type="ECO:0000256" key="11">
    <source>
        <dbReference type="ARBA" id="ARBA00022692"/>
    </source>
</evidence>
<reference evidence="31" key="1">
    <citation type="submission" date="2021-01" db="EMBL/GenBank/DDBJ databases">
        <title>A chromosome-scale assembly of European eel, Anguilla anguilla.</title>
        <authorList>
            <person name="Henkel C."/>
            <person name="Jong-Raadsen S.A."/>
            <person name="Dufour S."/>
            <person name="Weltzien F.-A."/>
            <person name="Palstra A.P."/>
            <person name="Pelster B."/>
            <person name="Spaink H.P."/>
            <person name="Van Den Thillart G.E."/>
            <person name="Jansen H."/>
            <person name="Zahm M."/>
            <person name="Klopp C."/>
            <person name="Cedric C."/>
            <person name="Louis A."/>
            <person name="Berthelot C."/>
            <person name="Parey E."/>
            <person name="Roest Crollius H."/>
            <person name="Montfort J."/>
            <person name="Robinson-Rechavi M."/>
            <person name="Bucao C."/>
            <person name="Bouchez O."/>
            <person name="Gislard M."/>
            <person name="Lluch J."/>
            <person name="Milhes M."/>
            <person name="Lampietro C."/>
            <person name="Lopez Roques C."/>
            <person name="Donnadieu C."/>
            <person name="Braasch I."/>
            <person name="Desvignes T."/>
            <person name="Postlethwait J."/>
            <person name="Bobe J."/>
            <person name="Guiguen Y."/>
            <person name="Dirks R."/>
        </authorList>
    </citation>
    <scope>NUCLEOTIDE SEQUENCE</scope>
    <source>
        <strain evidence="31">Tag_6206</strain>
        <tissue evidence="31">Liver</tissue>
    </source>
</reference>
<keyword evidence="32" id="KW-1185">Reference proteome</keyword>
<comment type="caution">
    <text evidence="31">The sequence shown here is derived from an EMBL/GenBank/DDBJ whole genome shotgun (WGS) entry which is preliminary data.</text>
</comment>
<evidence type="ECO:0000256" key="23">
    <source>
        <dbReference type="ARBA" id="ARBA00034634"/>
    </source>
</evidence>
<dbReference type="EMBL" id="JAFIRN010000010">
    <property type="protein sequence ID" value="KAG5841222.1"/>
    <property type="molecule type" value="Genomic_DNA"/>
</dbReference>
<keyword evidence="27" id="KW-0175">Coiled coil</keyword>
<dbReference type="GO" id="GO:0016324">
    <property type="term" value="C:apical plasma membrane"/>
    <property type="evidence" value="ECO:0007669"/>
    <property type="project" value="TreeGrafter"/>
</dbReference>
<dbReference type="Gene3D" id="3.20.200.10">
    <property type="entry name" value="MHCK/EF2 kinase"/>
    <property type="match status" value="1"/>
</dbReference>
<feature type="region of interest" description="Disordered" evidence="28">
    <location>
        <begin position="1419"/>
        <end position="1458"/>
    </location>
</feature>
<feature type="transmembrane region" description="Helical" evidence="29">
    <location>
        <begin position="899"/>
        <end position="918"/>
    </location>
</feature>
<keyword evidence="20" id="KW-0407">Ion channel</keyword>
<dbReference type="GO" id="GO:0046872">
    <property type="term" value="F:metal ion binding"/>
    <property type="evidence" value="ECO:0007669"/>
    <property type="project" value="UniProtKB-KW"/>
</dbReference>
<evidence type="ECO:0000256" key="24">
    <source>
        <dbReference type="ARBA" id="ARBA00036634"/>
    </source>
</evidence>
<evidence type="ECO:0000256" key="4">
    <source>
        <dbReference type="ARBA" id="ARBA00022448"/>
    </source>
</evidence>
<comment type="catalytic activity">
    <reaction evidence="26">
        <text>L-seryl-[protein] + ATP = O-phospho-L-seryl-[protein] + ADP + H(+)</text>
        <dbReference type="Rhea" id="RHEA:17989"/>
        <dbReference type="Rhea" id="RHEA-COMP:9863"/>
        <dbReference type="Rhea" id="RHEA-COMP:11604"/>
        <dbReference type="ChEBI" id="CHEBI:15378"/>
        <dbReference type="ChEBI" id="CHEBI:29999"/>
        <dbReference type="ChEBI" id="CHEBI:30616"/>
        <dbReference type="ChEBI" id="CHEBI:83421"/>
        <dbReference type="ChEBI" id="CHEBI:456216"/>
        <dbReference type="EC" id="2.7.11.1"/>
    </reaction>
</comment>
<evidence type="ECO:0000256" key="6">
    <source>
        <dbReference type="ARBA" id="ARBA00022527"/>
    </source>
</evidence>
<organism evidence="31 32">
    <name type="scientific">Anguilla anguilla</name>
    <name type="common">European freshwater eel</name>
    <name type="synonym">Muraena anguilla</name>
    <dbReference type="NCBI Taxonomy" id="7936"/>
    <lineage>
        <taxon>Eukaryota</taxon>
        <taxon>Metazoa</taxon>
        <taxon>Chordata</taxon>
        <taxon>Craniata</taxon>
        <taxon>Vertebrata</taxon>
        <taxon>Euteleostomi</taxon>
        <taxon>Actinopterygii</taxon>
        <taxon>Neopterygii</taxon>
        <taxon>Teleostei</taxon>
        <taxon>Anguilliformes</taxon>
        <taxon>Anguillidae</taxon>
        <taxon>Anguilla</taxon>
    </lineage>
</organism>
<feature type="transmembrane region" description="Helical" evidence="29">
    <location>
        <begin position="816"/>
        <end position="833"/>
    </location>
</feature>
<dbReference type="Gene3D" id="3.30.200.20">
    <property type="entry name" value="Phosphorylase Kinase, domain 1"/>
    <property type="match status" value="1"/>
</dbReference>
<keyword evidence="7" id="KW-0597">Phosphoprotein</keyword>
<evidence type="ECO:0000256" key="25">
    <source>
        <dbReference type="ARBA" id="ARBA00047899"/>
    </source>
</evidence>
<evidence type="ECO:0000256" key="8">
    <source>
        <dbReference type="ARBA" id="ARBA00022568"/>
    </source>
</evidence>
<evidence type="ECO:0000256" key="21">
    <source>
        <dbReference type="ARBA" id="ARBA00025760"/>
    </source>
</evidence>
<dbReference type="Proteomes" id="UP001044222">
    <property type="component" value="Chromosome 10"/>
</dbReference>
<dbReference type="InterPro" id="IPR032415">
    <property type="entry name" value="TRPM_tetra"/>
</dbReference>
<gene>
    <name evidence="31" type="ORF">ANANG_G00197270</name>
</gene>
<evidence type="ECO:0000256" key="13">
    <source>
        <dbReference type="ARBA" id="ARBA00022777"/>
    </source>
</evidence>
<evidence type="ECO:0000256" key="14">
    <source>
        <dbReference type="ARBA" id="ARBA00022833"/>
    </source>
</evidence>
<evidence type="ECO:0000256" key="5">
    <source>
        <dbReference type="ARBA" id="ARBA00022475"/>
    </source>
</evidence>
<evidence type="ECO:0000313" key="31">
    <source>
        <dbReference type="EMBL" id="KAG5841222.1"/>
    </source>
</evidence>
<dbReference type="GO" id="GO:0004674">
    <property type="term" value="F:protein serine/threonine kinase activity"/>
    <property type="evidence" value="ECO:0007669"/>
    <property type="project" value="UniProtKB-KW"/>
</dbReference>
<keyword evidence="15" id="KW-0106">Calcium</keyword>
<keyword evidence="13" id="KW-0418">Kinase</keyword>
<evidence type="ECO:0000256" key="10">
    <source>
        <dbReference type="ARBA" id="ARBA00022679"/>
    </source>
</evidence>
<evidence type="ECO:0000256" key="18">
    <source>
        <dbReference type="ARBA" id="ARBA00023136"/>
    </source>
</evidence>
<dbReference type="EC" id="2.7.11.1" evidence="3"/>
<feature type="compositionally biased region" description="Basic and acidic residues" evidence="28">
    <location>
        <begin position="612"/>
        <end position="621"/>
    </location>
</feature>
<comment type="catalytic activity">
    <reaction evidence="22">
        <text>Mg(2+)(in) = Mg(2+)(out)</text>
        <dbReference type="Rhea" id="RHEA:29827"/>
        <dbReference type="ChEBI" id="CHEBI:18420"/>
    </reaction>
</comment>
<feature type="coiled-coil region" evidence="27">
    <location>
        <begin position="1230"/>
        <end position="1264"/>
    </location>
</feature>
<evidence type="ECO:0000256" key="9">
    <source>
        <dbReference type="ARBA" id="ARBA00022673"/>
    </source>
</evidence>
<proteinExistence type="inferred from homology"/>
<dbReference type="Pfam" id="PF00520">
    <property type="entry name" value="Ion_trans"/>
    <property type="match status" value="1"/>
</dbReference>
<feature type="transmembrane region" description="Helical" evidence="29">
    <location>
        <begin position="996"/>
        <end position="1015"/>
    </location>
</feature>
<dbReference type="GO" id="GO:0051262">
    <property type="term" value="P:protein tetramerization"/>
    <property type="evidence" value="ECO:0007669"/>
    <property type="project" value="InterPro"/>
</dbReference>
<evidence type="ECO:0000256" key="28">
    <source>
        <dbReference type="SAM" id="MobiDB-lite"/>
    </source>
</evidence>
<accession>A0A9D3M3Y0</accession>
<comment type="catalytic activity">
    <reaction evidence="23">
        <text>Zn(2+)(in) = Zn(2+)(out)</text>
        <dbReference type="Rhea" id="RHEA:29351"/>
        <dbReference type="ChEBI" id="CHEBI:29105"/>
    </reaction>
</comment>
<feature type="transmembrane region" description="Helical" evidence="29">
    <location>
        <begin position="1035"/>
        <end position="1055"/>
    </location>
</feature>
<dbReference type="InterPro" id="IPR057366">
    <property type="entry name" value="TRPM-like"/>
</dbReference>
<keyword evidence="12" id="KW-0479">Metal-binding</keyword>
<keyword evidence="16 29" id="KW-1133">Transmembrane helix</keyword>
<dbReference type="InterPro" id="IPR041491">
    <property type="entry name" value="TRPM_SLOG"/>
</dbReference>
<evidence type="ECO:0000256" key="29">
    <source>
        <dbReference type="SAM" id="Phobius"/>
    </source>
</evidence>
<feature type="region of interest" description="Disordered" evidence="28">
    <location>
        <begin position="599"/>
        <end position="647"/>
    </location>
</feature>
<dbReference type="Pfam" id="PF02816">
    <property type="entry name" value="Alpha_kinase"/>
    <property type="match status" value="1"/>
</dbReference>
<keyword evidence="4" id="KW-0813">Transport</keyword>
<dbReference type="PANTHER" id="PTHR13800">
    <property type="entry name" value="TRANSIENT RECEPTOR POTENTIAL CATION CHANNEL, SUBFAMILY M, MEMBER 6"/>
    <property type="match status" value="1"/>
</dbReference>
<evidence type="ECO:0000256" key="12">
    <source>
        <dbReference type="ARBA" id="ARBA00022723"/>
    </source>
</evidence>
<dbReference type="PROSITE" id="PS51158">
    <property type="entry name" value="ALPHA_KINASE"/>
    <property type="match status" value="1"/>
</dbReference>
<evidence type="ECO:0000256" key="3">
    <source>
        <dbReference type="ARBA" id="ARBA00012513"/>
    </source>
</evidence>
<feature type="transmembrane region" description="Helical" evidence="29">
    <location>
        <begin position="1108"/>
        <end position="1131"/>
    </location>
</feature>
<dbReference type="Gene3D" id="1.20.5.1010">
    <property type="entry name" value="TRPM, tetramerisation domain"/>
    <property type="match status" value="1"/>
</dbReference>
<evidence type="ECO:0000256" key="27">
    <source>
        <dbReference type="SAM" id="Coils"/>
    </source>
</evidence>
<dbReference type="GO" id="GO:0005524">
    <property type="term" value="F:ATP binding"/>
    <property type="evidence" value="ECO:0007669"/>
    <property type="project" value="InterPro"/>
</dbReference>
<dbReference type="SMART" id="SM00811">
    <property type="entry name" value="Alpha_kinase"/>
    <property type="match status" value="1"/>
</dbReference>
<comment type="catalytic activity">
    <reaction evidence="25">
        <text>L-threonyl-[protein] + ATP = O-phospho-L-threonyl-[protein] + ADP + H(+)</text>
        <dbReference type="Rhea" id="RHEA:46608"/>
        <dbReference type="Rhea" id="RHEA-COMP:11060"/>
        <dbReference type="Rhea" id="RHEA-COMP:11605"/>
        <dbReference type="ChEBI" id="CHEBI:15378"/>
        <dbReference type="ChEBI" id="CHEBI:30013"/>
        <dbReference type="ChEBI" id="CHEBI:30616"/>
        <dbReference type="ChEBI" id="CHEBI:61977"/>
        <dbReference type="ChEBI" id="CHEBI:456216"/>
        <dbReference type="EC" id="2.7.11.1"/>
    </reaction>
</comment>
<evidence type="ECO:0000256" key="1">
    <source>
        <dbReference type="ARBA" id="ARBA00004123"/>
    </source>
</evidence>
<evidence type="ECO:0000256" key="15">
    <source>
        <dbReference type="ARBA" id="ARBA00022837"/>
    </source>
</evidence>
<keyword evidence="19" id="KW-0539">Nucleus</keyword>
<evidence type="ECO:0000256" key="22">
    <source>
        <dbReference type="ARBA" id="ARBA00034269"/>
    </source>
</evidence>
<keyword evidence="10" id="KW-0808">Transferase</keyword>